<accession>A0A0F6H981</accession>
<dbReference type="AlphaFoldDB" id="A0A0F6H981"/>
<dbReference type="EMBL" id="AHNQ02000027">
    <property type="protein sequence ID" value="EKO24820.1"/>
    <property type="molecule type" value="Genomic_DNA"/>
</dbReference>
<comment type="caution">
    <text evidence="1">The sequence shown here is derived from an EMBL/GenBank/DDBJ whole genome shotgun (WGS) entry which is preliminary data.</text>
</comment>
<name>A0A0F6H981_LEPIR</name>
<proteinExistence type="predicted"/>
<evidence type="ECO:0000313" key="2">
    <source>
        <dbReference type="Proteomes" id="UP000006324"/>
    </source>
</evidence>
<protein>
    <submittedName>
        <fullName evidence="1">Uncharacterized protein</fullName>
    </submittedName>
</protein>
<reference evidence="1 2" key="1">
    <citation type="submission" date="2012-09" db="EMBL/GenBank/DDBJ databases">
        <authorList>
            <person name="Harkins D.M."/>
            <person name="Durkin A.S."/>
            <person name="Brinkac L.M."/>
            <person name="Selengut J.D."/>
            <person name="Sanka R."/>
            <person name="DePew J."/>
            <person name="Purushe J."/>
            <person name="Chanthongthip A."/>
            <person name="Lattana O."/>
            <person name="Phetsouvanh R."/>
            <person name="Newton P.N."/>
            <person name="Vinetz J.M."/>
            <person name="Sutton G.G."/>
            <person name="Nelson W.C."/>
            <person name="Fouts D.E."/>
        </authorList>
    </citation>
    <scope>NUCLEOTIDE SEQUENCE [LARGE SCALE GENOMIC DNA]</scope>
    <source>
        <strain evidence="1 2">UI 12621</strain>
    </source>
</reference>
<evidence type="ECO:0000313" key="1">
    <source>
        <dbReference type="EMBL" id="EKO24820.1"/>
    </source>
</evidence>
<sequence>MPIQSYCFFKFESNKIVGTTTFEFYQFNSYFRPKKRIFGLNQFKPF</sequence>
<dbReference type="Proteomes" id="UP000006324">
    <property type="component" value="Unassembled WGS sequence"/>
</dbReference>
<gene>
    <name evidence="1" type="ORF">LEP1GSC104_0325</name>
</gene>
<organism evidence="1 2">
    <name type="scientific">Leptospira interrogans str. UI 12621</name>
    <dbReference type="NCBI Taxonomy" id="1049937"/>
    <lineage>
        <taxon>Bacteria</taxon>
        <taxon>Pseudomonadati</taxon>
        <taxon>Spirochaetota</taxon>
        <taxon>Spirochaetia</taxon>
        <taxon>Leptospirales</taxon>
        <taxon>Leptospiraceae</taxon>
        <taxon>Leptospira</taxon>
    </lineage>
</organism>